<proteinExistence type="inferred from homology"/>
<keyword evidence="4" id="KW-1185">Reference proteome</keyword>
<dbReference type="Proteomes" id="UP000683360">
    <property type="component" value="Unassembled WGS sequence"/>
</dbReference>
<reference evidence="3" key="1">
    <citation type="submission" date="2021-03" db="EMBL/GenBank/DDBJ databases">
        <authorList>
            <person name="Bekaert M."/>
        </authorList>
    </citation>
    <scope>NUCLEOTIDE SEQUENCE</scope>
</reference>
<evidence type="ECO:0000313" key="4">
    <source>
        <dbReference type="Proteomes" id="UP000683360"/>
    </source>
</evidence>
<dbReference type="OrthoDB" id="418142at2759"/>
<comment type="similarity">
    <text evidence="1">Belongs to the UPF0489 family.</text>
</comment>
<feature type="transmembrane region" description="Helical" evidence="2">
    <location>
        <begin position="12"/>
        <end position="32"/>
    </location>
</feature>
<organism evidence="3 4">
    <name type="scientific">Mytilus edulis</name>
    <name type="common">Blue mussel</name>
    <dbReference type="NCBI Taxonomy" id="6550"/>
    <lineage>
        <taxon>Eukaryota</taxon>
        <taxon>Metazoa</taxon>
        <taxon>Spiralia</taxon>
        <taxon>Lophotrochozoa</taxon>
        <taxon>Mollusca</taxon>
        <taxon>Bivalvia</taxon>
        <taxon>Autobranchia</taxon>
        <taxon>Pteriomorphia</taxon>
        <taxon>Mytilida</taxon>
        <taxon>Mytiloidea</taxon>
        <taxon>Mytilidae</taxon>
        <taxon>Mytilinae</taxon>
        <taxon>Mytilus</taxon>
    </lineage>
</organism>
<dbReference type="PANTHER" id="PTHR13225">
    <property type="entry name" value="MISEXPRESSION SUPPRESSOR OF RAS 6"/>
    <property type="match status" value="1"/>
</dbReference>
<keyword evidence="2" id="KW-1133">Transmembrane helix</keyword>
<evidence type="ECO:0000256" key="2">
    <source>
        <dbReference type="SAM" id="Phobius"/>
    </source>
</evidence>
<evidence type="ECO:0000256" key="1">
    <source>
        <dbReference type="ARBA" id="ARBA00007099"/>
    </source>
</evidence>
<name>A0A8S3PZG9_MYTED</name>
<accession>A0A8S3PZG9</accession>
<comment type="caution">
    <text evidence="3">The sequence shown here is derived from an EMBL/GenBank/DDBJ whole genome shotgun (WGS) entry which is preliminary data.</text>
</comment>
<keyword evidence="2" id="KW-0812">Transmembrane</keyword>
<protein>
    <submittedName>
        <fullName evidence="3">Uncharacterized protein</fullName>
    </submittedName>
</protein>
<keyword evidence="2" id="KW-0472">Membrane</keyword>
<dbReference type="Pfam" id="PF12640">
    <property type="entry name" value="UPF0489"/>
    <property type="match status" value="1"/>
</dbReference>
<evidence type="ECO:0000313" key="3">
    <source>
        <dbReference type="EMBL" id="CAG2189458.1"/>
    </source>
</evidence>
<dbReference type="PANTHER" id="PTHR13225:SF3">
    <property type="entry name" value="UPF0489 PROTEIN C5ORF22"/>
    <property type="match status" value="1"/>
</dbReference>
<dbReference type="EMBL" id="CAJPWZ010000294">
    <property type="protein sequence ID" value="CAG2189458.1"/>
    <property type="molecule type" value="Genomic_DNA"/>
</dbReference>
<dbReference type="AlphaFoldDB" id="A0A8S3PZG9"/>
<dbReference type="InterPro" id="IPR024131">
    <property type="entry name" value="UPF0489"/>
</dbReference>
<sequence length="543" mass="63025">MKVICRRTILGNIAALAFVASIVVLYLCLLRYNTANTHFDIRSHDIKKRYIRGEPLQIKVPWKKLLHANVYHGKGGNWSRRTGPNSPLSLFVVEEHHEVIPYWFDAANAKAISQHGNTLIHIDGHDDMAPPSHFPDYPTFRWPKTRQDFKLLMQRNDVFIIEAIISGLIKRVIWIWPEWDKKNHNSSYSVQHHQIGIANIKREDNTQYQVFCMCEFKQKSSRYNCFYADYESESDNMTVVSIPKSKCRIQRTFTYEEIQENVAVKYVNNAKWLLNNEEIILDLDEDYYGCVYASQPLLDLGVKEVELEHINNYLNKLICPKSLAQERYVDNILTTALDFFRRFYTCQNPKQPVAMNKNCPKLAKITSDVNTYLQKILWQNKKIHLCSKQHHAFKYAISEIIHSFQKLNNKQLKAMQRVGFCLNTSPKTYKLTFPPEYGICMGANTPSDSSVLIHNPTRKEIAERTATLQNIFKSLKTKSVKFVTICRSSRDGYTPRRFFKLIESDIMASLNKTFNNNCVAHYDGGLLGGVKGWISRPKIVIKH</sequence>
<gene>
    <name evidence="3" type="ORF">MEDL_4833</name>
</gene>